<organism evidence="2 3">
    <name type="scientific">Parascaris univalens</name>
    <name type="common">Nematode worm</name>
    <dbReference type="NCBI Taxonomy" id="6257"/>
    <lineage>
        <taxon>Eukaryota</taxon>
        <taxon>Metazoa</taxon>
        <taxon>Ecdysozoa</taxon>
        <taxon>Nematoda</taxon>
        <taxon>Chromadorea</taxon>
        <taxon>Rhabditida</taxon>
        <taxon>Spirurina</taxon>
        <taxon>Ascaridomorpha</taxon>
        <taxon>Ascaridoidea</taxon>
        <taxon>Ascarididae</taxon>
        <taxon>Parascaris</taxon>
    </lineage>
</organism>
<name>A0A915A7T8_PARUN</name>
<feature type="compositionally biased region" description="Basic and acidic residues" evidence="1">
    <location>
        <begin position="1"/>
        <end position="19"/>
    </location>
</feature>
<protein>
    <submittedName>
        <fullName evidence="3">AB hydrolase-1 domain-containing protein</fullName>
    </submittedName>
</protein>
<evidence type="ECO:0000313" key="2">
    <source>
        <dbReference type="Proteomes" id="UP000887569"/>
    </source>
</evidence>
<evidence type="ECO:0000313" key="3">
    <source>
        <dbReference type="WBParaSite" id="PgE355_g001_t03"/>
    </source>
</evidence>
<dbReference type="AlphaFoldDB" id="A0A915A7T8"/>
<evidence type="ECO:0000256" key="1">
    <source>
        <dbReference type="SAM" id="MobiDB-lite"/>
    </source>
</evidence>
<feature type="region of interest" description="Disordered" evidence="1">
    <location>
        <begin position="1"/>
        <end position="24"/>
    </location>
</feature>
<dbReference type="Proteomes" id="UP000887569">
    <property type="component" value="Unplaced"/>
</dbReference>
<dbReference type="WBParaSite" id="PgE355_g001_t03">
    <property type="protein sequence ID" value="PgE355_g001_t03"/>
    <property type="gene ID" value="PgE355_g001"/>
</dbReference>
<proteinExistence type="predicted"/>
<sequence>MSEHSRLLERSPFNEERTASSKTEAQSNWMNFSRANIRAIRWHAVLFRGKEFSMTNKWNPSCKSGCSCTFYVTANASNSSSTFINFNSKKYIFYCFHRLSHFVNFKNGF</sequence>
<keyword evidence="2" id="KW-1185">Reference proteome</keyword>
<reference evidence="3" key="1">
    <citation type="submission" date="2022-11" db="UniProtKB">
        <authorList>
            <consortium name="WormBaseParasite"/>
        </authorList>
    </citation>
    <scope>IDENTIFICATION</scope>
</reference>
<accession>A0A915A7T8</accession>